<name>A0A3Q9J768_9MICO</name>
<dbReference type="Proteomes" id="UP000274841">
    <property type="component" value="Chromosome"/>
</dbReference>
<keyword evidence="1" id="KW-0812">Transmembrane</keyword>
<reference evidence="2 3" key="1">
    <citation type="submission" date="2018-08" db="EMBL/GenBank/DDBJ databases">
        <title>Microbacterium oxydans strain HG3.</title>
        <authorList>
            <person name="ORTET P."/>
        </authorList>
    </citation>
    <scope>NUCLEOTIDE SEQUENCE [LARGE SCALE GENOMIC DNA]</scope>
    <source>
        <strain evidence="2 3">HG3</strain>
    </source>
</reference>
<dbReference type="KEGG" id="moy:CVS54_02216"/>
<feature type="transmembrane region" description="Helical" evidence="1">
    <location>
        <begin position="35"/>
        <end position="56"/>
    </location>
</feature>
<gene>
    <name evidence="2" type="ORF">CVS54_02216</name>
</gene>
<proteinExistence type="predicted"/>
<dbReference type="AlphaFoldDB" id="A0A3Q9J768"/>
<keyword evidence="1" id="KW-0472">Membrane</keyword>
<sequence>MNARQLRLVRAAAVSSVATLLAALSHTLGGGAAPHVLLIVAVTSLITPLAALLVGVRQSRARVALAVFLGQAAFHVVFQVLGSPTVAAPIADGGHAHHLDLSLLASPSPAAAPGALMLSAHLVAAVLTTLLVWHGEAIVRVVARWVDALLRRASAVVPALHRRPARLRSMVFSPFDAAVSSALPRRGPPALLRD</sequence>
<accession>A0A3Q9J768</accession>
<evidence type="ECO:0000313" key="2">
    <source>
        <dbReference type="EMBL" id="AZS40872.1"/>
    </source>
</evidence>
<feature type="transmembrane region" description="Helical" evidence="1">
    <location>
        <begin position="63"/>
        <end position="90"/>
    </location>
</feature>
<dbReference type="RefSeq" id="WP_052748738.1">
    <property type="nucleotide sequence ID" value="NZ_CP031422.1"/>
</dbReference>
<protein>
    <submittedName>
        <fullName evidence="2">Uncharacterized protein</fullName>
    </submittedName>
</protein>
<dbReference type="EMBL" id="CP031422">
    <property type="protein sequence ID" value="AZS40872.1"/>
    <property type="molecule type" value="Genomic_DNA"/>
</dbReference>
<organism evidence="2 3">
    <name type="scientific">Microbacterium oxydans</name>
    <dbReference type="NCBI Taxonomy" id="82380"/>
    <lineage>
        <taxon>Bacteria</taxon>
        <taxon>Bacillati</taxon>
        <taxon>Actinomycetota</taxon>
        <taxon>Actinomycetes</taxon>
        <taxon>Micrococcales</taxon>
        <taxon>Microbacteriaceae</taxon>
        <taxon>Microbacterium</taxon>
    </lineage>
</organism>
<evidence type="ECO:0000313" key="3">
    <source>
        <dbReference type="Proteomes" id="UP000274841"/>
    </source>
</evidence>
<feature type="transmembrane region" description="Helical" evidence="1">
    <location>
        <begin position="110"/>
        <end position="133"/>
    </location>
</feature>
<keyword evidence="1" id="KW-1133">Transmembrane helix</keyword>
<evidence type="ECO:0000256" key="1">
    <source>
        <dbReference type="SAM" id="Phobius"/>
    </source>
</evidence>